<evidence type="ECO:0000256" key="2">
    <source>
        <dbReference type="ARBA" id="ARBA00004496"/>
    </source>
</evidence>
<reference evidence="13" key="1">
    <citation type="journal article" date="2019" name="Int. J. Syst. Evol. Microbiol.">
        <title>The Global Catalogue of Microorganisms (GCM) 10K type strain sequencing project: providing services to taxonomists for standard genome sequencing and annotation.</title>
        <authorList>
            <consortium name="The Broad Institute Genomics Platform"/>
            <consortium name="The Broad Institute Genome Sequencing Center for Infectious Disease"/>
            <person name="Wu L."/>
            <person name="Ma J."/>
        </authorList>
    </citation>
    <scope>NUCLEOTIDE SEQUENCE [LARGE SCALE GENOMIC DNA]</scope>
    <source>
        <strain evidence="13">JCM 18472</strain>
    </source>
</reference>
<dbReference type="Proteomes" id="UP001500074">
    <property type="component" value="Unassembled WGS sequence"/>
</dbReference>
<feature type="region of interest" description="Disordered" evidence="10">
    <location>
        <begin position="22"/>
        <end position="52"/>
    </location>
</feature>
<keyword evidence="5" id="KW-0813">Transport</keyword>
<dbReference type="PANTHER" id="PTHR34982:SF1">
    <property type="entry name" value="FLAGELLAR ASSEMBLY PROTEIN FLIH"/>
    <property type="match status" value="1"/>
</dbReference>
<comment type="similarity">
    <text evidence="3">Belongs to the FliH family.</text>
</comment>
<dbReference type="InterPro" id="IPR000563">
    <property type="entry name" value="Flag_FliH"/>
</dbReference>
<dbReference type="InterPro" id="IPR051472">
    <property type="entry name" value="T3SS_Stator/FliH"/>
</dbReference>
<accession>A0ABP9RJ61</accession>
<evidence type="ECO:0000313" key="12">
    <source>
        <dbReference type="EMBL" id="GAA5178700.1"/>
    </source>
</evidence>
<keyword evidence="12" id="KW-0969">Cilium</keyword>
<dbReference type="InterPro" id="IPR018035">
    <property type="entry name" value="Flagellar_FliH/T3SS_HrpE"/>
</dbReference>
<evidence type="ECO:0000256" key="5">
    <source>
        <dbReference type="ARBA" id="ARBA00022448"/>
    </source>
</evidence>
<dbReference type="EMBL" id="BAABKI010000029">
    <property type="protein sequence ID" value="GAA5178700.1"/>
    <property type="molecule type" value="Genomic_DNA"/>
</dbReference>
<name>A0ABP9RJ61_9GAMM</name>
<keyword evidence="12" id="KW-0282">Flagellum</keyword>
<keyword evidence="13" id="KW-1185">Reference proteome</keyword>
<evidence type="ECO:0000256" key="6">
    <source>
        <dbReference type="ARBA" id="ARBA00022490"/>
    </source>
</evidence>
<dbReference type="PANTHER" id="PTHR34982">
    <property type="entry name" value="YOP PROTEINS TRANSLOCATION PROTEIN L"/>
    <property type="match status" value="1"/>
</dbReference>
<feature type="domain" description="Flagellar assembly protein FliH/Type III secretion system HrpE" evidence="11">
    <location>
        <begin position="103"/>
        <end position="226"/>
    </location>
</feature>
<keyword evidence="12" id="KW-0966">Cell projection</keyword>
<sequence>MSDHLVSPECDDGAWQRWRMDELGSPDHQLRSQRERRERVRQQAAQRQAELDAMREQALKEACQAGYQEGFEQGQQAGYEAGLDEGRKAGEAEMQRQTRDTLQPLLPLATQFGEALAALDEEMAEHLVDLALATGRQLAGEALEARPEAILDVVRELLHVEPALSGRPRLWLHPADLTLVKAQLGHEFEAAGWQLQPDDLVSRGGCRATSASGDLDATLESRWETIANQVRRRNTAIDAGEKPS</sequence>
<comment type="function">
    <text evidence="1">Needed for flagellar regrowth and assembly.</text>
</comment>
<feature type="compositionally biased region" description="Basic and acidic residues" evidence="10">
    <location>
        <begin position="28"/>
        <end position="41"/>
    </location>
</feature>
<evidence type="ECO:0000256" key="4">
    <source>
        <dbReference type="ARBA" id="ARBA00016507"/>
    </source>
</evidence>
<evidence type="ECO:0000256" key="10">
    <source>
        <dbReference type="SAM" id="MobiDB-lite"/>
    </source>
</evidence>
<proteinExistence type="inferred from homology"/>
<evidence type="ECO:0000256" key="1">
    <source>
        <dbReference type="ARBA" id="ARBA00003041"/>
    </source>
</evidence>
<gene>
    <name evidence="12" type="primary">fliH</name>
    <name evidence="12" type="ORF">GCM10023342_29770</name>
</gene>
<keyword evidence="9" id="KW-1006">Bacterial flagellum protein export</keyword>
<dbReference type="Pfam" id="PF02108">
    <property type="entry name" value="FliH"/>
    <property type="match status" value="1"/>
</dbReference>
<evidence type="ECO:0000256" key="8">
    <source>
        <dbReference type="ARBA" id="ARBA00022927"/>
    </source>
</evidence>
<comment type="caution">
    <text evidence="12">The sequence shown here is derived from an EMBL/GenBank/DDBJ whole genome shotgun (WGS) entry which is preliminary data.</text>
</comment>
<organism evidence="12 13">
    <name type="scientific">Modicisalibacter zincidurans</name>
    <dbReference type="NCBI Taxonomy" id="1178777"/>
    <lineage>
        <taxon>Bacteria</taxon>
        <taxon>Pseudomonadati</taxon>
        <taxon>Pseudomonadota</taxon>
        <taxon>Gammaproteobacteria</taxon>
        <taxon>Oceanospirillales</taxon>
        <taxon>Halomonadaceae</taxon>
        <taxon>Modicisalibacter</taxon>
    </lineage>
</organism>
<dbReference type="NCBIfam" id="NF004270">
    <property type="entry name" value="PRK05687.2-1"/>
    <property type="match status" value="1"/>
</dbReference>
<keyword evidence="8" id="KW-0653">Protein transport</keyword>
<keyword evidence="6" id="KW-0963">Cytoplasm</keyword>
<evidence type="ECO:0000259" key="11">
    <source>
        <dbReference type="Pfam" id="PF02108"/>
    </source>
</evidence>
<comment type="subcellular location">
    <subcellularLocation>
        <location evidence="2">Cytoplasm</location>
    </subcellularLocation>
</comment>
<evidence type="ECO:0000256" key="7">
    <source>
        <dbReference type="ARBA" id="ARBA00022795"/>
    </source>
</evidence>
<evidence type="ECO:0000256" key="9">
    <source>
        <dbReference type="ARBA" id="ARBA00023225"/>
    </source>
</evidence>
<dbReference type="PRINTS" id="PR01003">
    <property type="entry name" value="FLGFLIH"/>
</dbReference>
<evidence type="ECO:0000313" key="13">
    <source>
        <dbReference type="Proteomes" id="UP001500074"/>
    </source>
</evidence>
<dbReference type="RefSeq" id="WP_031383657.1">
    <property type="nucleotide sequence ID" value="NZ_BAABKI010000029.1"/>
</dbReference>
<evidence type="ECO:0000256" key="3">
    <source>
        <dbReference type="ARBA" id="ARBA00006602"/>
    </source>
</evidence>
<keyword evidence="7" id="KW-1005">Bacterial flagellum biogenesis</keyword>
<protein>
    <recommendedName>
        <fullName evidence="4">Flagellar assembly protein FliH</fullName>
    </recommendedName>
</protein>